<dbReference type="InterPro" id="IPR013785">
    <property type="entry name" value="Aldolase_TIM"/>
</dbReference>
<dbReference type="AlphaFoldDB" id="B9M634"/>
<name>B9M634_GEODF</name>
<dbReference type="HOGENOM" id="CLU_054532_0_0_7"/>
<dbReference type="KEGG" id="geo:Geob_1657"/>
<accession>B9M634</accession>
<dbReference type="EMBL" id="CP001390">
    <property type="protein sequence ID" value="ACM20015.1"/>
    <property type="molecule type" value="Genomic_DNA"/>
</dbReference>
<dbReference type="Gene3D" id="3.20.20.70">
    <property type="entry name" value="Aldolase class I"/>
    <property type="match status" value="1"/>
</dbReference>
<dbReference type="eggNOG" id="COG2516">
    <property type="taxonomic scope" value="Bacteria"/>
</dbReference>
<evidence type="ECO:0000313" key="1">
    <source>
        <dbReference type="EMBL" id="ACM20015.1"/>
    </source>
</evidence>
<evidence type="ECO:0000313" key="2">
    <source>
        <dbReference type="Proteomes" id="UP000007721"/>
    </source>
</evidence>
<dbReference type="Proteomes" id="UP000007721">
    <property type="component" value="Chromosome"/>
</dbReference>
<proteinExistence type="predicted"/>
<dbReference type="RefSeq" id="WP_012646744.1">
    <property type="nucleotide sequence ID" value="NC_011979.1"/>
</dbReference>
<dbReference type="SUPFAM" id="SSF102114">
    <property type="entry name" value="Radical SAM enzymes"/>
    <property type="match status" value="1"/>
</dbReference>
<dbReference type="STRING" id="316067.Geob_1657"/>
<keyword evidence="2" id="KW-1185">Reference proteome</keyword>
<sequence>MSVALKRTFENELSLNEVVEKYPDVPRLIALKIDAQRRGVHYTERALASIDDTVQMRSPYIFGSRDGEIKPLPESILLRDGTSILTDPTPLEQNPYLVDLVDGRLALVDGGEPVEFVELWPKPLYYDKKTSSGVPMSHIASARPQRLNIFQSSFCHFWAEKQECRFCDIVNHTKQQKDALGVPTRLKPEDVSETVREALKEPGRFTSMCLTAGSVLKGEEIFDREVDYYIETLQAIGENFTTKKFPSQLIASAFNERQLARLYEQTGLTSYTSDLEVLGEKMFNWICPGKAQSVGYREWQQRLIRAVDIFGRGNVGTGLVGGVELAKPSGFTREDDALASTLAEAEYLAENGVTTVYIVWVPRPGSYFRDQQNPSLEYFVRLARGLHNLRVKYNLGVDFDDYRRCGNHPDTDLSRLL</sequence>
<protein>
    <recommendedName>
        <fullName evidence="3">Radical SAM protein</fullName>
    </recommendedName>
</protein>
<evidence type="ECO:0008006" key="3">
    <source>
        <dbReference type="Google" id="ProtNLM"/>
    </source>
</evidence>
<gene>
    <name evidence="1" type="ordered locus">Geob_1657</name>
</gene>
<dbReference type="OrthoDB" id="5391057at2"/>
<dbReference type="NCBIfam" id="NF045502">
    <property type="entry name" value="variant_rSAM"/>
    <property type="match status" value="1"/>
</dbReference>
<dbReference type="InterPro" id="IPR058240">
    <property type="entry name" value="rSAM_sf"/>
</dbReference>
<organism evidence="1 2">
    <name type="scientific">Geotalea daltonii (strain DSM 22248 / JCM 15807 / FRC-32)</name>
    <name type="common">Geobacter daltonii</name>
    <dbReference type="NCBI Taxonomy" id="316067"/>
    <lineage>
        <taxon>Bacteria</taxon>
        <taxon>Pseudomonadati</taxon>
        <taxon>Thermodesulfobacteriota</taxon>
        <taxon>Desulfuromonadia</taxon>
        <taxon>Geobacterales</taxon>
        <taxon>Geobacteraceae</taxon>
        <taxon>Geotalea</taxon>
    </lineage>
</organism>
<reference evidence="1 2" key="1">
    <citation type="submission" date="2009-01" db="EMBL/GenBank/DDBJ databases">
        <title>Complete sequence of Geobacter sp. FRC-32.</title>
        <authorList>
            <consortium name="US DOE Joint Genome Institute"/>
            <person name="Lucas S."/>
            <person name="Copeland A."/>
            <person name="Lapidus A."/>
            <person name="Glavina del Rio T."/>
            <person name="Dalin E."/>
            <person name="Tice H."/>
            <person name="Bruce D."/>
            <person name="Goodwin L."/>
            <person name="Pitluck S."/>
            <person name="Saunders E."/>
            <person name="Brettin T."/>
            <person name="Detter J.C."/>
            <person name="Han C."/>
            <person name="Larimer F."/>
            <person name="Land M."/>
            <person name="Hauser L."/>
            <person name="Kyrpides N."/>
            <person name="Ovchinnikova G."/>
            <person name="Kostka J."/>
            <person name="Richardson P."/>
        </authorList>
    </citation>
    <scope>NUCLEOTIDE SEQUENCE [LARGE SCALE GENOMIC DNA]</scope>
    <source>
        <strain evidence="2">DSM 22248 / JCM 15807 / FRC-32</strain>
    </source>
</reference>